<evidence type="ECO:0000313" key="4">
    <source>
        <dbReference type="EMBL" id="KAL3650517.1"/>
    </source>
</evidence>
<dbReference type="EMBL" id="JAVIJP010000007">
    <property type="protein sequence ID" value="KAL3650517.1"/>
    <property type="molecule type" value="Genomic_DNA"/>
</dbReference>
<reference evidence="3 5" key="1">
    <citation type="journal article" date="2024" name="IScience">
        <title>Strigolactones Initiate the Formation of Haustorium-like Structures in Castilleja.</title>
        <authorList>
            <person name="Buerger M."/>
            <person name="Peterson D."/>
            <person name="Chory J."/>
        </authorList>
    </citation>
    <scope>NUCLEOTIDE SEQUENCE</scope>
    <source>
        <strain evidence="3">Tecolote</strain>
        <tissue evidence="3">Flower</tissue>
    </source>
</reference>
<organism evidence="3 5">
    <name type="scientific">Castilleja foliolosa</name>
    <dbReference type="NCBI Taxonomy" id="1961234"/>
    <lineage>
        <taxon>Eukaryota</taxon>
        <taxon>Viridiplantae</taxon>
        <taxon>Streptophyta</taxon>
        <taxon>Embryophyta</taxon>
        <taxon>Tracheophyta</taxon>
        <taxon>Spermatophyta</taxon>
        <taxon>Magnoliopsida</taxon>
        <taxon>eudicotyledons</taxon>
        <taxon>Gunneridae</taxon>
        <taxon>Pentapetalae</taxon>
        <taxon>asterids</taxon>
        <taxon>lamiids</taxon>
        <taxon>Lamiales</taxon>
        <taxon>Orobanchaceae</taxon>
        <taxon>Pedicularideae</taxon>
        <taxon>Castillejinae</taxon>
        <taxon>Castilleja</taxon>
    </lineage>
</organism>
<name>A0ABD3EBM1_9LAMI</name>
<comment type="caution">
    <text evidence="3">The sequence shown here is derived from an EMBL/GenBank/DDBJ whole genome shotgun (WGS) entry which is preliminary data.</text>
</comment>
<dbReference type="AlphaFoldDB" id="A0ABD3EBM1"/>
<evidence type="ECO:0000313" key="3">
    <source>
        <dbReference type="EMBL" id="KAL3650516.1"/>
    </source>
</evidence>
<evidence type="ECO:0000313" key="5">
    <source>
        <dbReference type="Proteomes" id="UP001632038"/>
    </source>
</evidence>
<protein>
    <submittedName>
        <fullName evidence="3">Uncharacterized protein</fullName>
    </submittedName>
</protein>
<evidence type="ECO:0000256" key="1">
    <source>
        <dbReference type="SAM" id="MobiDB-lite"/>
    </source>
</evidence>
<dbReference type="EMBL" id="JAVIJP010000007">
    <property type="protein sequence ID" value="KAL3650516.1"/>
    <property type="molecule type" value="Genomic_DNA"/>
</dbReference>
<sequence length="364" mass="42366">MAERGRGYCGGRGGGRREDPLDDDWVHQRDLRDVKNDDLRREVRALRRRIARLEASRDGDFNFVVHYEDDDKNDNPFARAGGERRFRHRVADPGRDFGVQLEIPEFTGKVLPVVEIESPPVYDEYPDEGVEFDFGLVLETGDDNNFRIEAEHESFESLNICRLSNEIEDNLNFAVEAVRATSEHRELVDVEQRRELKVVNVACGSYYTSCFEYFDMVSTHVDRDGPFFSINMMRFDMSLDEILKASKKSGMANMVINTFCCQDRDVYEACLLKQFKYSNFLLLDVNRRAFKHLKRKMLKLTSFWCVSKGAKIKTRGRVFPNKGSMMHAPRCLKKKKDTMQVLINKLLNNMCSSLFVQQLYLCYF</sequence>
<accession>A0ABD3EBM1</accession>
<reference evidence="3" key="2">
    <citation type="submission" date="2024-11" db="EMBL/GenBank/DDBJ databases">
        <authorList>
            <person name="Burger M."/>
            <person name="Chory J."/>
        </authorList>
    </citation>
    <scope>NUCLEOTIDE SEQUENCE</scope>
    <source>
        <strain evidence="3">Tecolote</strain>
        <tissue evidence="3">Flower</tissue>
    </source>
</reference>
<evidence type="ECO:0000313" key="2">
    <source>
        <dbReference type="EMBL" id="KAL3636761.1"/>
    </source>
</evidence>
<keyword evidence="5" id="KW-1185">Reference proteome</keyword>
<gene>
    <name evidence="3" type="ORF">CASFOL_006919</name>
    <name evidence="4" type="ORF">CASFOL_006920</name>
    <name evidence="2" type="ORF">CASFOL_019060</name>
</gene>
<dbReference type="Proteomes" id="UP001632038">
    <property type="component" value="Unassembled WGS sequence"/>
</dbReference>
<dbReference type="EMBL" id="JAVIJP010000026">
    <property type="protein sequence ID" value="KAL3636761.1"/>
    <property type="molecule type" value="Genomic_DNA"/>
</dbReference>
<feature type="region of interest" description="Disordered" evidence="1">
    <location>
        <begin position="1"/>
        <end position="23"/>
    </location>
</feature>
<proteinExistence type="predicted"/>